<protein>
    <submittedName>
        <fullName evidence="2">Uncharacterized protein</fullName>
    </submittedName>
</protein>
<keyword evidence="1" id="KW-1133">Transmembrane helix</keyword>
<evidence type="ECO:0000313" key="3">
    <source>
        <dbReference type="Proteomes" id="UP001465331"/>
    </source>
</evidence>
<evidence type="ECO:0000256" key="1">
    <source>
        <dbReference type="SAM" id="Phobius"/>
    </source>
</evidence>
<reference evidence="2 3" key="1">
    <citation type="submission" date="2024-06" db="EMBL/GenBank/DDBJ databases">
        <authorList>
            <person name="Li Z."/>
            <person name="Jiang Y."/>
        </authorList>
    </citation>
    <scope>NUCLEOTIDE SEQUENCE [LARGE SCALE GENOMIC DNA]</scope>
    <source>
        <strain evidence="2 3">HSW-8</strain>
    </source>
</reference>
<feature type="transmembrane region" description="Helical" evidence="1">
    <location>
        <begin position="52"/>
        <end position="71"/>
    </location>
</feature>
<dbReference type="RefSeq" id="WP_352890884.1">
    <property type="nucleotide sequence ID" value="NZ_JBEPIJ010000029.1"/>
</dbReference>
<organism evidence="2 3">
    <name type="scientific">Sinimarinibacterium thermocellulolyticum</name>
    <dbReference type="NCBI Taxonomy" id="3170016"/>
    <lineage>
        <taxon>Bacteria</taxon>
        <taxon>Pseudomonadati</taxon>
        <taxon>Pseudomonadota</taxon>
        <taxon>Gammaproteobacteria</taxon>
        <taxon>Nevskiales</taxon>
        <taxon>Nevskiaceae</taxon>
        <taxon>Sinimarinibacterium</taxon>
    </lineage>
</organism>
<dbReference type="EMBL" id="JBEPIJ010000029">
    <property type="protein sequence ID" value="MES0875343.1"/>
    <property type="molecule type" value="Genomic_DNA"/>
</dbReference>
<dbReference type="Proteomes" id="UP001465331">
    <property type="component" value="Unassembled WGS sequence"/>
</dbReference>
<keyword evidence="3" id="KW-1185">Reference proteome</keyword>
<name>A0ABV2ADU6_9GAMM</name>
<keyword evidence="1" id="KW-0472">Membrane</keyword>
<comment type="caution">
    <text evidence="2">The sequence shown here is derived from an EMBL/GenBank/DDBJ whole genome shotgun (WGS) entry which is preliminary data.</text>
</comment>
<keyword evidence="1" id="KW-0812">Transmembrane</keyword>
<proteinExistence type="predicted"/>
<sequence length="89" mass="10076">MLAPEYTYTALLIVQALHLLHHRVMKRHISFAEVMSATVLCVPPWAPIPAWLLSATHLTLIAVQVVGSLFIRRLSPEWRGSPQRKLRLG</sequence>
<gene>
    <name evidence="2" type="ORF">ABSH63_15195</name>
</gene>
<accession>A0ABV2ADU6</accession>
<evidence type="ECO:0000313" key="2">
    <source>
        <dbReference type="EMBL" id="MES0875343.1"/>
    </source>
</evidence>